<feature type="chain" id="PRO_5003518912" description="protein disulfide-isomerase" evidence="8">
    <location>
        <begin position="20"/>
        <end position="390"/>
    </location>
</feature>
<dbReference type="SUPFAM" id="SSF52833">
    <property type="entry name" value="Thioredoxin-like"/>
    <property type="match status" value="2"/>
</dbReference>
<dbReference type="InParanoid" id="G8XYZ8"/>
<dbReference type="PROSITE" id="PS51352">
    <property type="entry name" value="THIOREDOXIN_2"/>
    <property type="match status" value="2"/>
</dbReference>
<dbReference type="PROSITE" id="PS00194">
    <property type="entry name" value="THIOREDOXIN_1"/>
    <property type="match status" value="1"/>
</dbReference>
<keyword evidence="5" id="KW-1015">Disulfide bond</keyword>
<evidence type="ECO:0000256" key="4">
    <source>
        <dbReference type="ARBA" id="ARBA00022729"/>
    </source>
</evidence>
<dbReference type="PANTHER" id="PTHR45672">
    <property type="entry name" value="PROTEIN DISULFIDE-ISOMERASE C17H9.14C-RELATED"/>
    <property type="match status" value="1"/>
</dbReference>
<dbReference type="Gene3D" id="1.20.1150.12">
    <property type="entry name" value="Endoplasmic reticulum resident protein 29, C-terminal domain"/>
    <property type="match status" value="1"/>
</dbReference>
<dbReference type="EMBL" id="FO082046">
    <property type="protein sequence ID" value="CCE86907.1"/>
    <property type="molecule type" value="Genomic_DNA"/>
</dbReference>
<feature type="signal peptide" evidence="8">
    <location>
        <begin position="1"/>
        <end position="19"/>
    </location>
</feature>
<dbReference type="InterPro" id="IPR013766">
    <property type="entry name" value="Thioredoxin_domain"/>
</dbReference>
<dbReference type="GO" id="GO:0005783">
    <property type="term" value="C:endoplasmic reticulum"/>
    <property type="evidence" value="ECO:0007669"/>
    <property type="project" value="InterPro"/>
</dbReference>
<dbReference type="InterPro" id="IPR011679">
    <property type="entry name" value="ERp29_C"/>
</dbReference>
<evidence type="ECO:0000259" key="9">
    <source>
        <dbReference type="PROSITE" id="PS51352"/>
    </source>
</evidence>
<dbReference type="AlphaFoldDB" id="G8XYZ8"/>
<feature type="domain" description="Thioredoxin" evidence="9">
    <location>
        <begin position="134"/>
        <end position="263"/>
    </location>
</feature>
<dbReference type="EC" id="5.3.4.1" evidence="3"/>
<dbReference type="CDD" id="cd02998">
    <property type="entry name" value="PDI_a_ERp38"/>
    <property type="match status" value="1"/>
</dbReference>
<dbReference type="HOGENOM" id="CLU_038617_1_1_1"/>
<dbReference type="Proteomes" id="UP000005222">
    <property type="component" value="Chromosome N"/>
</dbReference>
<evidence type="ECO:0000256" key="6">
    <source>
        <dbReference type="ARBA" id="ARBA00023235"/>
    </source>
</evidence>
<evidence type="ECO:0000256" key="2">
    <source>
        <dbReference type="ARBA" id="ARBA00006347"/>
    </source>
</evidence>
<proteinExistence type="inferred from homology"/>
<protein>
    <recommendedName>
        <fullName evidence="3">protein disulfide-isomerase</fullName>
        <ecNumber evidence="3">5.3.4.1</ecNumber>
    </recommendedName>
</protein>
<reference evidence="10 11" key="1">
    <citation type="journal article" date="2012" name="G3 (Bethesda)">
        <title>Pichia sorbitophila, an interspecies yeast hybrid reveals early steps of genome resolution following polyploidization.</title>
        <authorList>
            <person name="Leh Louis V."/>
            <person name="Despons L."/>
            <person name="Friedrich A."/>
            <person name="Martin T."/>
            <person name="Durrens P."/>
            <person name="Casaregola S."/>
            <person name="Neuveglise C."/>
            <person name="Fairhead C."/>
            <person name="Marck C."/>
            <person name="Cruz J.A."/>
            <person name="Straub M.L."/>
            <person name="Kugler V."/>
            <person name="Sacerdot C."/>
            <person name="Uzunov Z."/>
            <person name="Thierry A."/>
            <person name="Weiss S."/>
            <person name="Bleykasten C."/>
            <person name="De Montigny J."/>
            <person name="Jacques N."/>
            <person name="Jung P."/>
            <person name="Lemaire M."/>
            <person name="Mallet S."/>
            <person name="Morel G."/>
            <person name="Richard G.F."/>
            <person name="Sarkar A."/>
            <person name="Savel G."/>
            <person name="Schacherer J."/>
            <person name="Seret M.L."/>
            <person name="Talla E."/>
            <person name="Samson G."/>
            <person name="Jubin C."/>
            <person name="Poulain J."/>
            <person name="Vacherie B."/>
            <person name="Barbe V."/>
            <person name="Pelletier E."/>
            <person name="Sherman D.J."/>
            <person name="Westhof E."/>
            <person name="Weissenbach J."/>
            <person name="Baret P.V."/>
            <person name="Wincker P."/>
            <person name="Gaillardin C."/>
            <person name="Dujon B."/>
            <person name="Souciet J.L."/>
        </authorList>
    </citation>
    <scope>NUCLEOTIDE SEQUENCE [LARGE SCALE GENOMIC DNA]</scope>
    <source>
        <strain evidence="11">ATCC MYA-4447 / BCRC 22081 / CBS 7064 / NBRC 10061 / NRRL Y-12695</strain>
    </source>
</reference>
<dbReference type="GO" id="GO:0006457">
    <property type="term" value="P:protein folding"/>
    <property type="evidence" value="ECO:0007669"/>
    <property type="project" value="TreeGrafter"/>
</dbReference>
<dbReference type="Pfam" id="PF07749">
    <property type="entry name" value="ERp29"/>
    <property type="match status" value="1"/>
</dbReference>
<dbReference type="PRINTS" id="PR00421">
    <property type="entry name" value="THIOREDOXIN"/>
</dbReference>
<feature type="domain" description="Thioredoxin" evidence="9">
    <location>
        <begin position="10"/>
        <end position="128"/>
    </location>
</feature>
<keyword evidence="4 8" id="KW-0732">Signal</keyword>
<dbReference type="OrthoDB" id="10264505at2759"/>
<evidence type="ECO:0000313" key="10">
    <source>
        <dbReference type="EMBL" id="CCE86907.1"/>
    </source>
</evidence>
<dbReference type="Pfam" id="PF00085">
    <property type="entry name" value="Thioredoxin"/>
    <property type="match status" value="2"/>
</dbReference>
<evidence type="ECO:0000256" key="5">
    <source>
        <dbReference type="ARBA" id="ARBA00023157"/>
    </source>
</evidence>
<dbReference type="InterPro" id="IPR036249">
    <property type="entry name" value="Thioredoxin-like_sf"/>
</dbReference>
<dbReference type="InterPro" id="IPR017937">
    <property type="entry name" value="Thioredoxin_CS"/>
</dbReference>
<evidence type="ECO:0000256" key="1">
    <source>
        <dbReference type="ARBA" id="ARBA00001182"/>
    </source>
</evidence>
<dbReference type="PANTHER" id="PTHR45672:SF3">
    <property type="entry name" value="THIOREDOXIN DOMAIN-CONTAINING PROTEIN 5"/>
    <property type="match status" value="1"/>
</dbReference>
<evidence type="ECO:0000313" key="11">
    <source>
        <dbReference type="Proteomes" id="UP000005222"/>
    </source>
</evidence>
<keyword evidence="6" id="KW-0413">Isomerase</keyword>
<evidence type="ECO:0000256" key="7">
    <source>
        <dbReference type="ARBA" id="ARBA00023284"/>
    </source>
</evidence>
<evidence type="ECO:0000256" key="3">
    <source>
        <dbReference type="ARBA" id="ARBA00012723"/>
    </source>
</evidence>
<comment type="similarity">
    <text evidence="2">Belongs to the protein disulfide isomerase family.</text>
</comment>
<comment type="catalytic activity">
    <reaction evidence="1">
        <text>Catalyzes the rearrangement of -S-S- bonds in proteins.</text>
        <dbReference type="EC" id="5.3.4.1"/>
    </reaction>
</comment>
<keyword evidence="7" id="KW-0676">Redox-active center</keyword>
<dbReference type="Gene3D" id="3.40.30.10">
    <property type="entry name" value="Glutaredoxin"/>
    <property type="match status" value="2"/>
</dbReference>
<sequence>MRLSEIFFFLASALVAVSASVIQLNDEIFKDVVLDSGKYTLVKFYADWCRHCKNMAPAYEEVGDMFEQEPQVQVARINGDKEGRKMSKKYNIEGFPTVLLFHGDDEPVEYQGNRDAESISNFVQQVSKIRLQEPQVIDTFQGFSKVVDLDEKNFQKEVLSNRKGSSLVAFTASWCPHCERLKPVWDKLANEVFDRDESIKIAQVVTDLVPSEKIKEQFEIESFPTILYFDPNKVHEDGLRRPEPYFGDRSLQDLVNFVNEKTELHRDTNGELLETAGRIHHLDKLISERLGTAPSSEAGIKLLKELDKLMVLRTSSIIDKGKIISPTDDFSAEPYYRKLFNKIISGDSDFIEREYKRLNRVLKEENENLTRGAIDSFKKRINTLKAFLKQ</sequence>
<organism evidence="10 11">
    <name type="scientific">Pichia sorbitophila (strain ATCC MYA-4447 / BCRC 22081 / CBS 7064 / NBRC 10061 / NRRL Y-12695)</name>
    <name type="common">Hybrid yeast</name>
    <dbReference type="NCBI Taxonomy" id="559304"/>
    <lineage>
        <taxon>Eukaryota</taxon>
        <taxon>Fungi</taxon>
        <taxon>Dikarya</taxon>
        <taxon>Ascomycota</taxon>
        <taxon>Saccharomycotina</taxon>
        <taxon>Pichiomycetes</taxon>
        <taxon>Debaryomycetaceae</taxon>
        <taxon>Millerozyma</taxon>
    </lineage>
</organism>
<dbReference type="eggNOG" id="KOG0191">
    <property type="taxonomic scope" value="Eukaryota"/>
</dbReference>
<evidence type="ECO:0000256" key="8">
    <source>
        <dbReference type="SAM" id="SignalP"/>
    </source>
</evidence>
<dbReference type="SUPFAM" id="SSF47933">
    <property type="entry name" value="ERP29 C domain-like"/>
    <property type="match status" value="1"/>
</dbReference>
<accession>G8XYZ8</accession>
<dbReference type="STRING" id="559304.G8XYZ8"/>
<dbReference type="InterPro" id="IPR036356">
    <property type="entry name" value="ERp29_C_sf"/>
</dbReference>
<keyword evidence="11" id="KW-1185">Reference proteome</keyword>
<dbReference type="OMA" id="WCRHCKK"/>
<dbReference type="GO" id="GO:0003756">
    <property type="term" value="F:protein disulfide isomerase activity"/>
    <property type="evidence" value="ECO:0007669"/>
    <property type="project" value="UniProtKB-EC"/>
</dbReference>
<name>G8XYZ8_PICSO</name>
<dbReference type="InterPro" id="IPR051063">
    <property type="entry name" value="PDI"/>
</dbReference>
<gene>
    <name evidence="10" type="primary">Piso0_005426</name>
    <name evidence="10" type="ORF">GNLVRS01_PISO0N14863g</name>
</gene>